<proteinExistence type="evidence at transcript level"/>
<organism evidence="2">
    <name type="scientific">Papilio xuthus</name>
    <name type="common">Asian swallowtail butterfly</name>
    <dbReference type="NCBI Taxonomy" id="66420"/>
    <lineage>
        <taxon>Eukaryota</taxon>
        <taxon>Metazoa</taxon>
        <taxon>Ecdysozoa</taxon>
        <taxon>Arthropoda</taxon>
        <taxon>Hexapoda</taxon>
        <taxon>Insecta</taxon>
        <taxon>Pterygota</taxon>
        <taxon>Neoptera</taxon>
        <taxon>Endopterygota</taxon>
        <taxon>Lepidoptera</taxon>
        <taxon>Glossata</taxon>
        <taxon>Ditrysia</taxon>
        <taxon>Papilionoidea</taxon>
        <taxon>Papilionidae</taxon>
        <taxon>Papilioninae</taxon>
        <taxon>Papilio</taxon>
    </lineage>
</organism>
<accession>I4DLP6</accession>
<protein>
    <submittedName>
        <fullName evidence="2">Uncharacterized protein</fullName>
    </submittedName>
</protein>
<keyword evidence="1" id="KW-0812">Transmembrane</keyword>
<evidence type="ECO:0000313" key="2">
    <source>
        <dbReference type="EMBL" id="BAM18836.1"/>
    </source>
</evidence>
<evidence type="ECO:0000256" key="1">
    <source>
        <dbReference type="SAM" id="Phobius"/>
    </source>
</evidence>
<reference evidence="2" key="1">
    <citation type="journal article" date="2012" name="BMC Biol.">
        <title>Comprehensive microarray-based analysis for stage-specific larval camouflage pattern-associated genes in the swallowtail butterfly, Papilio xuthus.</title>
        <authorList>
            <person name="Futahashi R."/>
            <person name="Shirataki H."/>
            <person name="Narita T."/>
            <person name="Mita K."/>
            <person name="Fujiwara H."/>
        </authorList>
    </citation>
    <scope>NUCLEOTIDE SEQUENCE</scope>
    <source>
        <tissue evidence="2">Epidermis</tissue>
    </source>
</reference>
<name>I4DLP6_PAPXU</name>
<keyword evidence="1" id="KW-0472">Membrane</keyword>
<dbReference type="AlphaFoldDB" id="I4DLP6"/>
<feature type="transmembrane region" description="Helical" evidence="1">
    <location>
        <begin position="21"/>
        <end position="44"/>
    </location>
</feature>
<keyword evidence="1" id="KW-1133">Transmembrane helix</keyword>
<sequence length="74" mass="8446">MHLLVTTAILQINLTDIRIHFIMYFVLYCKKFSLCIVLGCNALVSLFSSISMLPSLSFSLKRGIAICYTVIRMR</sequence>
<dbReference type="EMBL" id="AK402214">
    <property type="protein sequence ID" value="BAM18836.1"/>
    <property type="molecule type" value="mRNA"/>
</dbReference>